<dbReference type="Proteomes" id="UP000237310">
    <property type="component" value="Unassembled WGS sequence"/>
</dbReference>
<sequence length="228" mass="25929">MILNESQINGYYGMCFAIYMMAVGVVMGTAFPDLSDKIKTSNYLLNPGSTLEKLLLQFLIRIVFFVPIALGIFWIAIRLAKASLIPGIVMVNSVEQLIDPAVIPYFDYVILITNYKGKIWETWQIVFMVFGLFSYGIYLFAGATYFKRYALVKTIIASVVILLTSITFSVVLSHIFYPKETEGFNSKLNEFVVTGHLTSIELFMVSLSLFSWLFFLAIAYFKLKEKEV</sequence>
<keyword evidence="1" id="KW-0812">Transmembrane</keyword>
<dbReference type="AlphaFoldDB" id="A0A2S5ADT1"/>
<keyword evidence="1" id="KW-1133">Transmembrane helix</keyword>
<evidence type="ECO:0000313" key="2">
    <source>
        <dbReference type="EMBL" id="POY40582.1"/>
    </source>
</evidence>
<accession>A0A2S5ADT1</accession>
<name>A0A2S5ADT1_9FLAO</name>
<gene>
    <name evidence="2" type="ORF">C3L50_03545</name>
</gene>
<feature type="transmembrane region" description="Helical" evidence="1">
    <location>
        <begin position="54"/>
        <end position="77"/>
    </location>
</feature>
<keyword evidence="3" id="KW-1185">Reference proteome</keyword>
<keyword evidence="1" id="KW-0472">Membrane</keyword>
<comment type="caution">
    <text evidence="2">The sequence shown here is derived from an EMBL/GenBank/DDBJ whole genome shotgun (WGS) entry which is preliminary data.</text>
</comment>
<reference evidence="2 3" key="1">
    <citation type="submission" date="2018-01" db="EMBL/GenBank/DDBJ databases">
        <authorList>
            <person name="Gaut B.S."/>
            <person name="Morton B.R."/>
            <person name="Clegg M.T."/>
            <person name="Duvall M.R."/>
        </authorList>
    </citation>
    <scope>NUCLEOTIDE SEQUENCE [LARGE SCALE GENOMIC DNA]</scope>
    <source>
        <strain evidence="2 3">HR-AY</strain>
    </source>
</reference>
<feature type="transmembrane region" description="Helical" evidence="1">
    <location>
        <begin position="12"/>
        <end position="34"/>
    </location>
</feature>
<feature type="transmembrane region" description="Helical" evidence="1">
    <location>
        <begin position="155"/>
        <end position="177"/>
    </location>
</feature>
<evidence type="ECO:0000256" key="1">
    <source>
        <dbReference type="SAM" id="Phobius"/>
    </source>
</evidence>
<dbReference type="EMBL" id="PQVG01000002">
    <property type="protein sequence ID" value="POY40582.1"/>
    <property type="molecule type" value="Genomic_DNA"/>
</dbReference>
<proteinExistence type="predicted"/>
<feature type="transmembrane region" description="Helical" evidence="1">
    <location>
        <begin position="197"/>
        <end position="221"/>
    </location>
</feature>
<feature type="transmembrane region" description="Helical" evidence="1">
    <location>
        <begin position="84"/>
        <end position="103"/>
    </location>
</feature>
<feature type="transmembrane region" description="Helical" evidence="1">
    <location>
        <begin position="123"/>
        <end position="143"/>
    </location>
</feature>
<protein>
    <submittedName>
        <fullName evidence="2">Uncharacterized protein</fullName>
    </submittedName>
</protein>
<evidence type="ECO:0000313" key="3">
    <source>
        <dbReference type="Proteomes" id="UP000237310"/>
    </source>
</evidence>
<organism evidence="2 3">
    <name type="scientific">Flavobacterium alvei</name>
    <dbReference type="NCBI Taxonomy" id="2080416"/>
    <lineage>
        <taxon>Bacteria</taxon>
        <taxon>Pseudomonadati</taxon>
        <taxon>Bacteroidota</taxon>
        <taxon>Flavobacteriia</taxon>
        <taxon>Flavobacteriales</taxon>
        <taxon>Flavobacteriaceae</taxon>
        <taxon>Flavobacterium</taxon>
    </lineage>
</organism>